<sequence length="523" mass="59327">MMTATENSDQSKTINILSMKDKQGATVPAICIHIDKVDEKPATTHQQHDDNVLSTSALATCRKKYPSGCTILECRLDASNKPVAHVLQVPGDSDATCQKMSVLVEAKQTPRGPYSRVTSCAMRDTREPLTDEECPKNAGMLMTYALESGDSSKNNDYNNEEPISKIVYGKTTKESQEASNDQDSCEPPQNYVEHDQTKTNKFTENIVRPKEMIYRSPPNCEETCGGAQKYNGVPEDKSQACFSKQSRNGLDPTDLETMFPRPYEKSPKKSNRVCPPTCCKPIIRFAQDTTSKPLTTTPEPVTVSKKYSKDALSVTSSQDSLERYKDYVSPNQLAKYRTCRSKRNGLQDECFLPLPRGLLEREKQEREQDHPDYDRKTFENECEAKTQSSRKILSKPPSTDRSSQKSANRKKRRLKRVKSRELYAGQVFVDCDCYHRNGLQHDCPRTLCGGEPCMEIPLPKCDLGSYFVDKWNDYHDKLDRLMPTSYCGTEEQWQEEILKRKNGNYRKEGNEDKKSVRSGGSKK</sequence>
<name>A0AAD9R889_9HYME</name>
<comment type="caution">
    <text evidence="2">The sequence shown here is derived from an EMBL/GenBank/DDBJ whole genome shotgun (WGS) entry which is preliminary data.</text>
</comment>
<feature type="compositionally biased region" description="Basic and acidic residues" evidence="1">
    <location>
        <begin position="361"/>
        <end position="384"/>
    </location>
</feature>
<feature type="region of interest" description="Disordered" evidence="1">
    <location>
        <begin position="171"/>
        <end position="196"/>
    </location>
</feature>
<feature type="compositionally biased region" description="Polar residues" evidence="1">
    <location>
        <begin position="385"/>
        <end position="406"/>
    </location>
</feature>
<evidence type="ECO:0000313" key="3">
    <source>
        <dbReference type="Proteomes" id="UP001258017"/>
    </source>
</evidence>
<keyword evidence="3" id="KW-1185">Reference proteome</keyword>
<feature type="region of interest" description="Disordered" evidence="1">
    <location>
        <begin position="244"/>
        <end position="268"/>
    </location>
</feature>
<organism evidence="2 3">
    <name type="scientific">Odynerus spinipes</name>
    <dbReference type="NCBI Taxonomy" id="1348599"/>
    <lineage>
        <taxon>Eukaryota</taxon>
        <taxon>Metazoa</taxon>
        <taxon>Ecdysozoa</taxon>
        <taxon>Arthropoda</taxon>
        <taxon>Hexapoda</taxon>
        <taxon>Insecta</taxon>
        <taxon>Pterygota</taxon>
        <taxon>Neoptera</taxon>
        <taxon>Endopterygota</taxon>
        <taxon>Hymenoptera</taxon>
        <taxon>Apocrita</taxon>
        <taxon>Aculeata</taxon>
        <taxon>Vespoidea</taxon>
        <taxon>Vespidae</taxon>
        <taxon>Eumeninae</taxon>
        <taxon>Odynerus</taxon>
    </lineage>
</organism>
<dbReference type="AlphaFoldDB" id="A0AAD9R889"/>
<reference evidence="2" key="2">
    <citation type="journal article" date="2023" name="Commun. Biol.">
        <title>Intrasexual cuticular hydrocarbon dimorphism in a wasp sheds light on hydrocarbon biosynthesis genes in Hymenoptera.</title>
        <authorList>
            <person name="Moris V.C."/>
            <person name="Podsiadlowski L."/>
            <person name="Martin S."/>
            <person name="Oeyen J.P."/>
            <person name="Donath A."/>
            <person name="Petersen M."/>
            <person name="Wilbrandt J."/>
            <person name="Misof B."/>
            <person name="Liedtke D."/>
            <person name="Thamm M."/>
            <person name="Scheiner R."/>
            <person name="Schmitt T."/>
            <person name="Niehuis O."/>
        </authorList>
    </citation>
    <scope>NUCLEOTIDE SEQUENCE</scope>
    <source>
        <strain evidence="2">GBR_01_08_01A</strain>
    </source>
</reference>
<proteinExistence type="predicted"/>
<feature type="compositionally biased region" description="Basic residues" evidence="1">
    <location>
        <begin position="407"/>
        <end position="416"/>
    </location>
</feature>
<reference evidence="2" key="1">
    <citation type="submission" date="2021-08" db="EMBL/GenBank/DDBJ databases">
        <authorList>
            <person name="Misof B."/>
            <person name="Oliver O."/>
            <person name="Podsiadlowski L."/>
            <person name="Donath A."/>
            <person name="Peters R."/>
            <person name="Mayer C."/>
            <person name="Rust J."/>
            <person name="Gunkel S."/>
            <person name="Lesny P."/>
            <person name="Martin S."/>
            <person name="Oeyen J.P."/>
            <person name="Petersen M."/>
            <person name="Panagiotis P."/>
            <person name="Wilbrandt J."/>
            <person name="Tanja T."/>
        </authorList>
    </citation>
    <scope>NUCLEOTIDE SEQUENCE</scope>
    <source>
        <strain evidence="2">GBR_01_08_01A</strain>
        <tissue evidence="2">Thorax + abdomen</tissue>
    </source>
</reference>
<evidence type="ECO:0000313" key="2">
    <source>
        <dbReference type="EMBL" id="KAK2575002.1"/>
    </source>
</evidence>
<feature type="region of interest" description="Disordered" evidence="1">
    <location>
        <begin position="361"/>
        <end position="416"/>
    </location>
</feature>
<feature type="region of interest" description="Disordered" evidence="1">
    <location>
        <begin position="500"/>
        <end position="523"/>
    </location>
</feature>
<evidence type="ECO:0000256" key="1">
    <source>
        <dbReference type="SAM" id="MobiDB-lite"/>
    </source>
</evidence>
<gene>
    <name evidence="2" type="ORF">KPH14_008755</name>
</gene>
<dbReference type="EMBL" id="JAIFRP010004521">
    <property type="protein sequence ID" value="KAK2575002.1"/>
    <property type="molecule type" value="Genomic_DNA"/>
</dbReference>
<accession>A0AAD9R889</accession>
<feature type="compositionally biased region" description="Basic and acidic residues" evidence="1">
    <location>
        <begin position="505"/>
        <end position="515"/>
    </location>
</feature>
<dbReference type="Proteomes" id="UP001258017">
    <property type="component" value="Unassembled WGS sequence"/>
</dbReference>
<protein>
    <submittedName>
        <fullName evidence="2">Uncharacterized protein</fullName>
    </submittedName>
</protein>